<evidence type="ECO:0000313" key="4">
    <source>
        <dbReference type="EMBL" id="SNS22967.1"/>
    </source>
</evidence>
<dbReference type="Gene3D" id="3.30.70.1070">
    <property type="entry name" value="Sporulation related repeat"/>
    <property type="match status" value="1"/>
</dbReference>
<evidence type="ECO:0000256" key="1">
    <source>
        <dbReference type="SAM" id="MobiDB-lite"/>
    </source>
</evidence>
<dbReference type="GO" id="GO:0042834">
    <property type="term" value="F:peptidoglycan binding"/>
    <property type="evidence" value="ECO:0007669"/>
    <property type="project" value="InterPro"/>
</dbReference>
<feature type="compositionally biased region" description="Basic and acidic residues" evidence="1">
    <location>
        <begin position="35"/>
        <end position="69"/>
    </location>
</feature>
<protein>
    <submittedName>
        <fullName evidence="4">Sporulation related domain-containing protein</fullName>
    </submittedName>
</protein>
<dbReference type="SUPFAM" id="SSF110997">
    <property type="entry name" value="Sporulation related repeat"/>
    <property type="match status" value="1"/>
</dbReference>
<evidence type="ECO:0000256" key="2">
    <source>
        <dbReference type="SAM" id="SignalP"/>
    </source>
</evidence>
<reference evidence="4 5" key="1">
    <citation type="submission" date="2017-06" db="EMBL/GenBank/DDBJ databases">
        <authorList>
            <person name="Kim H.J."/>
            <person name="Triplett B.A."/>
        </authorList>
    </citation>
    <scope>NUCLEOTIDE SEQUENCE [LARGE SCALE GENOMIC DNA]</scope>
    <source>
        <strain evidence="4 5">DSM 13116</strain>
    </source>
</reference>
<dbReference type="PROSITE" id="PS51724">
    <property type="entry name" value="SPOR"/>
    <property type="match status" value="1"/>
</dbReference>
<dbReference type="Pfam" id="PF05036">
    <property type="entry name" value="SPOR"/>
    <property type="match status" value="1"/>
</dbReference>
<feature type="domain" description="SPOR" evidence="3">
    <location>
        <begin position="142"/>
        <end position="221"/>
    </location>
</feature>
<feature type="chain" id="PRO_5012782829" evidence="2">
    <location>
        <begin position="26"/>
        <end position="221"/>
    </location>
</feature>
<gene>
    <name evidence="4" type="ORF">SAMN04488503_3257</name>
</gene>
<dbReference type="InterPro" id="IPR036680">
    <property type="entry name" value="SPOR-like_sf"/>
</dbReference>
<feature type="signal peptide" evidence="2">
    <location>
        <begin position="1"/>
        <end position="25"/>
    </location>
</feature>
<dbReference type="RefSeq" id="WP_089275441.1">
    <property type="nucleotide sequence ID" value="NZ_FZOC01000009.1"/>
</dbReference>
<evidence type="ECO:0000313" key="5">
    <source>
        <dbReference type="Proteomes" id="UP000198324"/>
    </source>
</evidence>
<feature type="region of interest" description="Disordered" evidence="1">
    <location>
        <begin position="24"/>
        <end position="146"/>
    </location>
</feature>
<feature type="compositionally biased region" description="Low complexity" evidence="1">
    <location>
        <begin position="85"/>
        <end position="107"/>
    </location>
</feature>
<organism evidence="4 5">
    <name type="scientific">Humidesulfovibrio mexicanus</name>
    <dbReference type="NCBI Taxonomy" id="147047"/>
    <lineage>
        <taxon>Bacteria</taxon>
        <taxon>Pseudomonadati</taxon>
        <taxon>Thermodesulfobacteriota</taxon>
        <taxon>Desulfovibrionia</taxon>
        <taxon>Desulfovibrionales</taxon>
        <taxon>Desulfovibrionaceae</taxon>
        <taxon>Humidesulfovibrio</taxon>
    </lineage>
</organism>
<dbReference type="InterPro" id="IPR007730">
    <property type="entry name" value="SPOR-like_dom"/>
</dbReference>
<dbReference type="EMBL" id="FZOC01000009">
    <property type="protein sequence ID" value="SNS22967.1"/>
    <property type="molecule type" value="Genomic_DNA"/>
</dbReference>
<proteinExistence type="predicted"/>
<dbReference type="AlphaFoldDB" id="A0A239CS94"/>
<evidence type="ECO:0000259" key="3">
    <source>
        <dbReference type="PROSITE" id="PS51724"/>
    </source>
</evidence>
<sequence>MNGPRLLSRAQALALAGLILLPACAPRKSIPSDPPEVRTEAEVRGERKGPPPPHGERVPDTRPVTHDTSDVVVAEVTDPKPSNPPAASKPTEPKAKAAAPKAVPAPEAKAEAPKQQTAAPKPEPSPEAKADAAEQAAKADPAAVPRTPVVQIASFTTEKNAEAARAWLTGKGYEEARVARVEQGQTVFHRVQAGPFQDLAAARKALEELKADWPQAFIPAD</sequence>
<keyword evidence="5" id="KW-1185">Reference proteome</keyword>
<name>A0A239CS94_9BACT</name>
<feature type="compositionally biased region" description="Low complexity" evidence="1">
    <location>
        <begin position="133"/>
        <end position="143"/>
    </location>
</feature>
<dbReference type="Proteomes" id="UP000198324">
    <property type="component" value="Unassembled WGS sequence"/>
</dbReference>
<accession>A0A239CS94</accession>
<keyword evidence="2" id="KW-0732">Signal</keyword>